<dbReference type="Gene3D" id="2.40.10.120">
    <property type="match status" value="1"/>
</dbReference>
<dbReference type="EMBL" id="JARXYA010000002">
    <property type="protein sequence ID" value="MDH6503397.1"/>
    <property type="molecule type" value="Genomic_DNA"/>
</dbReference>
<accession>A0AA43S5I7</accession>
<dbReference type="InterPro" id="IPR009003">
    <property type="entry name" value="Peptidase_S1_PA"/>
</dbReference>
<name>A0AA43S5I7_9BURK</name>
<evidence type="ECO:0000313" key="2">
    <source>
        <dbReference type="Proteomes" id="UP001161160"/>
    </source>
</evidence>
<evidence type="ECO:0008006" key="3">
    <source>
        <dbReference type="Google" id="ProtNLM"/>
    </source>
</evidence>
<reference evidence="1" key="1">
    <citation type="submission" date="2023-04" db="EMBL/GenBank/DDBJ databases">
        <title>Genome Encyclopedia of Bacteria and Archaea VI: Functional Genomics of Type Strains.</title>
        <authorList>
            <person name="Whitman W."/>
        </authorList>
    </citation>
    <scope>NUCLEOTIDE SEQUENCE</scope>
    <source>
        <strain evidence="1">Enz.4-51</strain>
    </source>
</reference>
<proteinExistence type="predicted"/>
<dbReference type="AlphaFoldDB" id="A0AA43S5I7"/>
<dbReference type="Proteomes" id="UP001161160">
    <property type="component" value="Unassembled WGS sequence"/>
</dbReference>
<sequence length="262" mass="28861">MNLNDLSTQLLFTTVPLWADLPSGNSSATAFIYNAFIDGKPEQSIPLLITNYHAVENATRVVVEFIEAKDGMPEVEKNLLVDIDITQLLKYFDKDLDLVAIPLGPLLNEREALGRPLFFRSIDEKLIPKDEVLKELSALEEIVFIGYPSGLRDDINSTPLIRRGITSTPVWNNFQGSNFFLIDAGVFPGSSGSPVFILNQGAYPTKSGLSIGSRILFLGVLSQTMLRSSANEVYLGIGKVLRSDHLSKFIQKITQSLTLAEA</sequence>
<gene>
    <name evidence="1" type="ORF">M2127_000684</name>
</gene>
<organism evidence="1 2">
    <name type="scientific">Polynucleobacter sphagniphilus</name>
    <dbReference type="NCBI Taxonomy" id="1743169"/>
    <lineage>
        <taxon>Bacteria</taxon>
        <taxon>Pseudomonadati</taxon>
        <taxon>Pseudomonadota</taxon>
        <taxon>Betaproteobacteria</taxon>
        <taxon>Burkholderiales</taxon>
        <taxon>Burkholderiaceae</taxon>
        <taxon>Polynucleobacter</taxon>
    </lineage>
</organism>
<comment type="caution">
    <text evidence="1">The sequence shown here is derived from an EMBL/GenBank/DDBJ whole genome shotgun (WGS) entry which is preliminary data.</text>
</comment>
<dbReference type="Pfam" id="PF13365">
    <property type="entry name" value="Trypsin_2"/>
    <property type="match status" value="1"/>
</dbReference>
<protein>
    <recommendedName>
        <fullName evidence="3">Trypsin</fullName>
    </recommendedName>
</protein>
<evidence type="ECO:0000313" key="1">
    <source>
        <dbReference type="EMBL" id="MDH6503397.1"/>
    </source>
</evidence>
<keyword evidence="2" id="KW-1185">Reference proteome</keyword>
<dbReference type="SUPFAM" id="SSF50494">
    <property type="entry name" value="Trypsin-like serine proteases"/>
    <property type="match status" value="1"/>
</dbReference>
<dbReference type="RefSeq" id="WP_280756568.1">
    <property type="nucleotide sequence ID" value="NZ_JARXXW010000002.1"/>
</dbReference>